<dbReference type="OrthoDB" id="8454620at2"/>
<accession>A0A1W6MWR9</accession>
<evidence type="ECO:0000313" key="1">
    <source>
        <dbReference type="EMBL" id="ARN81976.1"/>
    </source>
</evidence>
<protein>
    <submittedName>
        <fullName evidence="1">Uncharacterized protein</fullName>
    </submittedName>
</protein>
<dbReference type="STRING" id="655015.B1812_13780"/>
<organism evidence="1 2">
    <name type="scientific">Methylocystis bryophila</name>
    <dbReference type="NCBI Taxonomy" id="655015"/>
    <lineage>
        <taxon>Bacteria</taxon>
        <taxon>Pseudomonadati</taxon>
        <taxon>Pseudomonadota</taxon>
        <taxon>Alphaproteobacteria</taxon>
        <taxon>Hyphomicrobiales</taxon>
        <taxon>Methylocystaceae</taxon>
        <taxon>Methylocystis</taxon>
    </lineage>
</organism>
<keyword evidence="2" id="KW-1185">Reference proteome</keyword>
<dbReference type="AlphaFoldDB" id="A0A1W6MWR9"/>
<reference evidence="1 2" key="1">
    <citation type="submission" date="2017-02" db="EMBL/GenBank/DDBJ databases">
        <authorList>
            <person name="Peterson S.W."/>
        </authorList>
    </citation>
    <scope>NUCLEOTIDE SEQUENCE [LARGE SCALE GENOMIC DNA]</scope>
    <source>
        <strain evidence="1 2">S285</strain>
    </source>
</reference>
<name>A0A1W6MWR9_9HYPH</name>
<proteinExistence type="predicted"/>
<dbReference type="Proteomes" id="UP000193978">
    <property type="component" value="Chromosome"/>
</dbReference>
<evidence type="ECO:0000313" key="2">
    <source>
        <dbReference type="Proteomes" id="UP000193978"/>
    </source>
</evidence>
<gene>
    <name evidence="1" type="ORF">B1812_13780</name>
</gene>
<sequence>MSIHLSAAIESSHHGVAAQFVIGQDPKGHWIVAESRKRFGGMFATREAALKYAAVEWGLDPQRVRWSNEPLGLWT</sequence>
<dbReference type="EMBL" id="CP019948">
    <property type="protein sequence ID" value="ARN81976.1"/>
    <property type="molecule type" value="Genomic_DNA"/>
</dbReference>
<dbReference type="KEGG" id="mbry:B1812_13780"/>
<dbReference type="RefSeq" id="WP_085772094.1">
    <property type="nucleotide sequence ID" value="NZ_AP027149.1"/>
</dbReference>